<dbReference type="Proteomes" id="UP001558474">
    <property type="component" value="Unassembled WGS sequence"/>
</dbReference>
<dbReference type="RefSeq" id="WP_368574667.1">
    <property type="nucleotide sequence ID" value="NZ_JBDLOU010000147.1"/>
</dbReference>
<evidence type="ECO:0000313" key="2">
    <source>
        <dbReference type="Proteomes" id="UP001558474"/>
    </source>
</evidence>
<sequence>MTAATHLTELPAHTIAQAAVDWIDQHRATWLFGSDTDPGAQYPITILSVARAESRFWISRAGTLYGEVAALATGHRDTQRPGQTTLETLRRHVITVAQHSTRLTPELLVDEVTPHLPSDTTPDQNAALIWWSALLIWAVTTS</sequence>
<gene>
    <name evidence="1" type="ORF">ABFW12_33485</name>
</gene>
<evidence type="ECO:0000313" key="1">
    <source>
        <dbReference type="EMBL" id="MEX3743166.1"/>
    </source>
</evidence>
<accession>A0ABV3VP57</accession>
<protein>
    <submittedName>
        <fullName evidence="1">Uncharacterized protein</fullName>
    </submittedName>
</protein>
<comment type="caution">
    <text evidence="1">The sequence shown here is derived from an EMBL/GenBank/DDBJ whole genome shotgun (WGS) entry which is preliminary data.</text>
</comment>
<dbReference type="EMBL" id="JBDLOU010000147">
    <property type="protein sequence ID" value="MEX3743166.1"/>
    <property type="molecule type" value="Genomic_DNA"/>
</dbReference>
<reference evidence="1 2" key="1">
    <citation type="submission" date="2024-04" db="EMBL/GenBank/DDBJ databases">
        <title>Genomic Markers of Mycobacteria.</title>
        <authorList>
            <person name="Soliman M.S."/>
            <person name="Elkholy A."/>
            <person name="Soliman N.S."/>
            <person name="Abbas A."/>
            <person name="Khayrat S."/>
            <person name="Shawky S."/>
        </authorList>
    </citation>
    <scope>NUCLEOTIDE SEQUENCE [LARGE SCALE GENOMIC DNA]</scope>
    <source>
        <strain evidence="1 2">Egy-CU-AM5</strain>
    </source>
</reference>
<proteinExistence type="predicted"/>
<organism evidence="1 2">
    <name type="scientific">Mycolicibacterium porcinum</name>
    <dbReference type="NCBI Taxonomy" id="39693"/>
    <lineage>
        <taxon>Bacteria</taxon>
        <taxon>Bacillati</taxon>
        <taxon>Actinomycetota</taxon>
        <taxon>Actinomycetes</taxon>
        <taxon>Mycobacteriales</taxon>
        <taxon>Mycobacteriaceae</taxon>
        <taxon>Mycolicibacterium</taxon>
    </lineage>
</organism>
<name>A0ABV3VP57_9MYCO</name>
<keyword evidence="2" id="KW-1185">Reference proteome</keyword>